<proteinExistence type="predicted"/>
<organism evidence="2 3">
    <name type="scientific">Coemansia spiralis</name>
    <dbReference type="NCBI Taxonomy" id="417178"/>
    <lineage>
        <taxon>Eukaryota</taxon>
        <taxon>Fungi</taxon>
        <taxon>Fungi incertae sedis</taxon>
        <taxon>Zoopagomycota</taxon>
        <taxon>Kickxellomycotina</taxon>
        <taxon>Kickxellomycetes</taxon>
        <taxon>Kickxellales</taxon>
        <taxon>Kickxellaceae</taxon>
        <taxon>Coemansia</taxon>
    </lineage>
</organism>
<evidence type="ECO:0000313" key="3">
    <source>
        <dbReference type="Proteomes" id="UP001151516"/>
    </source>
</evidence>
<feature type="compositionally biased region" description="Pro residues" evidence="1">
    <location>
        <begin position="197"/>
        <end position="228"/>
    </location>
</feature>
<sequence length="370" mass="40489">MHFNSAGDPLLDTLGAALAQATSNDDRVKVLLAIELRKHLLSEQAKFSERHQALRTKYTRAQEAHRHSTDSLERDSTRLAGLLQHGSGSGIQTIIKSSLTRDKQRAREALEFSQMMVDGTRRDVDQALAGLMACEQEHEESVRRLRIETQLACMACQSLLERTGAWRNGTNDVATEAISIVEIEEYDDGSTPRPAILAPPPLPPPPPPPPASPFPSTLPPPPPPPPPFQGAQPSATVNIPRLRPPLPTQPKPLSALTWRQTATKPPKLPSTQRPFTISPDIAESTRQDRWQFQQSISPRYLFAGRTLKVGTGEPADQQIRRLLFGDLWSCLQGALDGQGVSAELRKGVAGFGADAYISVAVESAIRKLVL</sequence>
<keyword evidence="3" id="KW-1185">Reference proteome</keyword>
<name>A0A9W8GGC4_9FUNG</name>
<evidence type="ECO:0000313" key="2">
    <source>
        <dbReference type="EMBL" id="KAJ2682187.1"/>
    </source>
</evidence>
<gene>
    <name evidence="2" type="ORF">IWW39_006097</name>
</gene>
<dbReference type="Proteomes" id="UP001151516">
    <property type="component" value="Unassembled WGS sequence"/>
</dbReference>
<protein>
    <submittedName>
        <fullName evidence="2">Uncharacterized protein</fullName>
    </submittedName>
</protein>
<evidence type="ECO:0000256" key="1">
    <source>
        <dbReference type="SAM" id="MobiDB-lite"/>
    </source>
</evidence>
<dbReference type="OrthoDB" id="5588062at2759"/>
<comment type="caution">
    <text evidence="2">The sequence shown here is derived from an EMBL/GenBank/DDBJ whole genome shotgun (WGS) entry which is preliminary data.</text>
</comment>
<feature type="region of interest" description="Disordered" evidence="1">
    <location>
        <begin position="186"/>
        <end position="252"/>
    </location>
</feature>
<feature type="non-terminal residue" evidence="2">
    <location>
        <position position="370"/>
    </location>
</feature>
<dbReference type="AlphaFoldDB" id="A0A9W8GGC4"/>
<dbReference type="EMBL" id="JANBTX010000464">
    <property type="protein sequence ID" value="KAJ2682187.1"/>
    <property type="molecule type" value="Genomic_DNA"/>
</dbReference>
<reference evidence="2" key="1">
    <citation type="submission" date="2022-07" db="EMBL/GenBank/DDBJ databases">
        <title>Phylogenomic reconstructions and comparative analyses of Kickxellomycotina fungi.</title>
        <authorList>
            <person name="Reynolds N.K."/>
            <person name="Stajich J.E."/>
            <person name="Barry K."/>
            <person name="Grigoriev I.V."/>
            <person name="Crous P."/>
            <person name="Smith M.E."/>
        </authorList>
    </citation>
    <scope>NUCLEOTIDE SEQUENCE</scope>
    <source>
        <strain evidence="2">CBS 109367</strain>
    </source>
</reference>
<accession>A0A9W8GGC4</accession>